<evidence type="ECO:0000256" key="8">
    <source>
        <dbReference type="SAM" id="SignalP"/>
    </source>
</evidence>
<dbReference type="Pfam" id="PF03734">
    <property type="entry name" value="YkuD"/>
    <property type="match status" value="1"/>
</dbReference>
<dbReference type="GO" id="GO:0008360">
    <property type="term" value="P:regulation of cell shape"/>
    <property type="evidence" value="ECO:0007669"/>
    <property type="project" value="UniProtKB-UniRule"/>
</dbReference>
<keyword evidence="4 7" id="KW-0133">Cell shape</keyword>
<keyword evidence="6 7" id="KW-0961">Cell wall biogenesis/degradation</keyword>
<evidence type="ECO:0000313" key="10">
    <source>
        <dbReference type="EMBL" id="GGA70890.1"/>
    </source>
</evidence>
<dbReference type="PANTHER" id="PTHR41533:SF2">
    <property type="entry name" value="BLR7131 PROTEIN"/>
    <property type="match status" value="1"/>
</dbReference>
<dbReference type="InterPro" id="IPR045380">
    <property type="entry name" value="LD_TPept_scaffold_dom"/>
</dbReference>
<dbReference type="PROSITE" id="PS52029">
    <property type="entry name" value="LD_TPASE"/>
    <property type="match status" value="1"/>
</dbReference>
<evidence type="ECO:0000259" key="9">
    <source>
        <dbReference type="PROSITE" id="PS52029"/>
    </source>
</evidence>
<keyword evidence="5 7" id="KW-0573">Peptidoglycan synthesis</keyword>
<dbReference type="InterPro" id="IPR052905">
    <property type="entry name" value="LD-transpeptidase_YkuD-like"/>
</dbReference>
<reference evidence="10" key="1">
    <citation type="journal article" date="2014" name="Int. J. Syst. Evol. Microbiol.">
        <title>Complete genome sequence of Corynebacterium casei LMG S-19264T (=DSM 44701T), isolated from a smear-ripened cheese.</title>
        <authorList>
            <consortium name="US DOE Joint Genome Institute (JGI-PGF)"/>
            <person name="Walter F."/>
            <person name="Albersmeier A."/>
            <person name="Kalinowski J."/>
            <person name="Ruckert C."/>
        </authorList>
    </citation>
    <scope>NUCLEOTIDE SEQUENCE</scope>
    <source>
        <strain evidence="10">CGMCC 1.15447</strain>
    </source>
</reference>
<keyword evidence="11" id="KW-1185">Reference proteome</keyword>
<dbReference type="InterPro" id="IPR038063">
    <property type="entry name" value="Transpep_catalytic_dom"/>
</dbReference>
<dbReference type="Proteomes" id="UP000648801">
    <property type="component" value="Unassembled WGS sequence"/>
</dbReference>
<sequence length="581" mass="65246">MTMKPSLCSASAVCILAALLSVVGCRNHRETQYAKNLQQLVAKKTLAPEKVNTSQVPNLRWPNFSDYAPAVQAFYENRGYAVAWTQDGVPTAAAKGFIDAFQHADAKGLISGDYDASRWVLREKQLTGKPADAISLFDVAMTVNVMRFVSDLHIGRVNPSHFSFAIPVEEKKYNLAKWVEDKAVNATDVPELIASVEPDSDEYRQTEAALVRYQALAKQQETDDAKPLPMVKAGVSKGDPYPAAKELLARLQLEGDVAADSDDQPRHFDATLSAGVKHYQERHGMVADGELGPATIRSLNVPISRRVAQLEDSLERWRWLPEPYLHPRLMVNLPEFMLRGYAADGKLDFTMRVVDGHAKTKDDDHSTPVFVRMMRYLIFRPYWNVPVDIAKKELVPHIEQNPEYLGTKDFEATNHKGVVQTAYTAKDVAQGRVYVRQRPGPKNSLGLVKFMFPNQYDVYMHSTPETYLFQRMRRDYSHGCVRVQKADDLAAWVLNGQGDWDLDKVQDAMNEGPDNHTVVLKTPLPVVIFYLTARVDESGEVDFFDDVYKYDADLEGVLAKGPPYPVKPEPIVSKTKEGDTL</sequence>
<dbReference type="GO" id="GO:0016740">
    <property type="term" value="F:transferase activity"/>
    <property type="evidence" value="ECO:0007669"/>
    <property type="project" value="UniProtKB-KW"/>
</dbReference>
<comment type="similarity">
    <text evidence="2">Belongs to the YkuD family.</text>
</comment>
<evidence type="ECO:0000256" key="4">
    <source>
        <dbReference type="ARBA" id="ARBA00022960"/>
    </source>
</evidence>
<evidence type="ECO:0000256" key="3">
    <source>
        <dbReference type="ARBA" id="ARBA00022679"/>
    </source>
</evidence>
<evidence type="ECO:0000256" key="1">
    <source>
        <dbReference type="ARBA" id="ARBA00004752"/>
    </source>
</evidence>
<comment type="pathway">
    <text evidence="1 7">Cell wall biogenesis; peptidoglycan biosynthesis.</text>
</comment>
<proteinExistence type="inferred from homology"/>
<protein>
    <submittedName>
        <fullName evidence="10">Murein L,D-transpeptidase</fullName>
    </submittedName>
</protein>
<evidence type="ECO:0000313" key="11">
    <source>
        <dbReference type="Proteomes" id="UP000648801"/>
    </source>
</evidence>
<dbReference type="Pfam" id="PF01471">
    <property type="entry name" value="PG_binding_1"/>
    <property type="match status" value="1"/>
</dbReference>
<dbReference type="AlphaFoldDB" id="A0A916RUC4"/>
<dbReference type="SUPFAM" id="SSF47090">
    <property type="entry name" value="PGBD-like"/>
    <property type="match status" value="1"/>
</dbReference>
<feature type="chain" id="PRO_5036975843" evidence="8">
    <location>
        <begin position="21"/>
        <end position="581"/>
    </location>
</feature>
<keyword evidence="3" id="KW-0808">Transferase</keyword>
<evidence type="ECO:0000256" key="7">
    <source>
        <dbReference type="PROSITE-ProRule" id="PRU01373"/>
    </source>
</evidence>
<evidence type="ECO:0000256" key="2">
    <source>
        <dbReference type="ARBA" id="ARBA00005992"/>
    </source>
</evidence>
<name>A0A916RUC4_9BACT</name>
<dbReference type="GO" id="GO:0071555">
    <property type="term" value="P:cell wall organization"/>
    <property type="evidence" value="ECO:0007669"/>
    <property type="project" value="UniProtKB-UniRule"/>
</dbReference>
<dbReference type="Gene3D" id="2.40.440.10">
    <property type="entry name" value="L,D-transpeptidase catalytic domain-like"/>
    <property type="match status" value="1"/>
</dbReference>
<feature type="domain" description="L,D-TPase catalytic" evidence="9">
    <location>
        <begin position="327"/>
        <end position="508"/>
    </location>
</feature>
<reference evidence="10" key="2">
    <citation type="submission" date="2020-09" db="EMBL/GenBank/DDBJ databases">
        <authorList>
            <person name="Sun Q."/>
            <person name="Zhou Y."/>
        </authorList>
    </citation>
    <scope>NUCLEOTIDE SEQUENCE</scope>
    <source>
        <strain evidence="10">CGMCC 1.15447</strain>
    </source>
</reference>
<dbReference type="PANTHER" id="PTHR41533">
    <property type="entry name" value="L,D-TRANSPEPTIDASE HI_1667-RELATED"/>
    <property type="match status" value="1"/>
</dbReference>
<dbReference type="InterPro" id="IPR005490">
    <property type="entry name" value="LD_TPept_cat_dom"/>
</dbReference>
<dbReference type="GO" id="GO:0009252">
    <property type="term" value="P:peptidoglycan biosynthetic process"/>
    <property type="evidence" value="ECO:0007669"/>
    <property type="project" value="UniProtKB-KW"/>
</dbReference>
<dbReference type="Gene3D" id="1.10.101.10">
    <property type="entry name" value="PGBD-like superfamily/PGBD"/>
    <property type="match status" value="1"/>
</dbReference>
<dbReference type="InterPro" id="IPR036365">
    <property type="entry name" value="PGBD-like_sf"/>
</dbReference>
<accession>A0A916RUC4</accession>
<evidence type="ECO:0000256" key="5">
    <source>
        <dbReference type="ARBA" id="ARBA00022984"/>
    </source>
</evidence>
<dbReference type="EMBL" id="BMJB01000001">
    <property type="protein sequence ID" value="GGA70890.1"/>
    <property type="molecule type" value="Genomic_DNA"/>
</dbReference>
<dbReference type="Pfam" id="PF20142">
    <property type="entry name" value="Scaffold"/>
    <property type="match status" value="1"/>
</dbReference>
<feature type="active site" description="Proton donor/acceptor" evidence="7">
    <location>
        <position position="461"/>
    </location>
</feature>
<dbReference type="SUPFAM" id="SSF141523">
    <property type="entry name" value="L,D-transpeptidase catalytic domain-like"/>
    <property type="match status" value="1"/>
</dbReference>
<dbReference type="CDD" id="cd16913">
    <property type="entry name" value="YkuD_like"/>
    <property type="match status" value="1"/>
</dbReference>
<feature type="signal peptide" evidence="8">
    <location>
        <begin position="1"/>
        <end position="20"/>
    </location>
</feature>
<organism evidence="10 11">
    <name type="scientific">Edaphobacter acidisoli</name>
    <dbReference type="NCBI Taxonomy" id="2040573"/>
    <lineage>
        <taxon>Bacteria</taxon>
        <taxon>Pseudomonadati</taxon>
        <taxon>Acidobacteriota</taxon>
        <taxon>Terriglobia</taxon>
        <taxon>Terriglobales</taxon>
        <taxon>Acidobacteriaceae</taxon>
        <taxon>Edaphobacter</taxon>
    </lineage>
</organism>
<feature type="active site" description="Nucleophile" evidence="7">
    <location>
        <position position="480"/>
    </location>
</feature>
<dbReference type="GO" id="GO:0004180">
    <property type="term" value="F:carboxypeptidase activity"/>
    <property type="evidence" value="ECO:0007669"/>
    <property type="project" value="UniProtKB-ARBA"/>
</dbReference>
<dbReference type="InterPro" id="IPR002477">
    <property type="entry name" value="Peptidoglycan-bd-like"/>
</dbReference>
<keyword evidence="8" id="KW-0732">Signal</keyword>
<gene>
    <name evidence="10" type="ORF">GCM10011507_23080</name>
</gene>
<dbReference type="InterPro" id="IPR036366">
    <property type="entry name" value="PGBDSf"/>
</dbReference>
<dbReference type="PROSITE" id="PS51257">
    <property type="entry name" value="PROKAR_LIPOPROTEIN"/>
    <property type="match status" value="1"/>
</dbReference>
<evidence type="ECO:0000256" key="6">
    <source>
        <dbReference type="ARBA" id="ARBA00023316"/>
    </source>
</evidence>
<comment type="caution">
    <text evidence="10">The sequence shown here is derived from an EMBL/GenBank/DDBJ whole genome shotgun (WGS) entry which is preliminary data.</text>
</comment>